<protein>
    <submittedName>
        <fullName evidence="2">Uncharacterized protein</fullName>
    </submittedName>
</protein>
<dbReference type="EMBL" id="CP000583">
    <property type="protein sequence ID" value="ABO95177.1"/>
    <property type="molecule type" value="Genomic_DNA"/>
</dbReference>
<feature type="region of interest" description="Disordered" evidence="1">
    <location>
        <begin position="19"/>
        <end position="44"/>
    </location>
</feature>
<evidence type="ECO:0000256" key="1">
    <source>
        <dbReference type="SAM" id="MobiDB-lite"/>
    </source>
</evidence>
<dbReference type="Proteomes" id="UP000001568">
    <property type="component" value="Chromosome 3"/>
</dbReference>
<dbReference type="AlphaFoldDB" id="A4RU22"/>
<dbReference type="GeneID" id="5000750"/>
<dbReference type="Gramene" id="ABO95177">
    <property type="protein sequence ID" value="ABO95177"/>
    <property type="gene ID" value="OSTLU_14511"/>
</dbReference>
<dbReference type="KEGG" id="olu:OSTLU_14511"/>
<proteinExistence type="predicted"/>
<gene>
    <name evidence="2" type="ORF">OSTLU_14511</name>
</gene>
<name>A4RU22_OSTLU</name>
<dbReference type="RefSeq" id="XP_001416884.1">
    <property type="nucleotide sequence ID" value="XM_001416847.1"/>
</dbReference>
<evidence type="ECO:0000313" key="3">
    <source>
        <dbReference type="Proteomes" id="UP000001568"/>
    </source>
</evidence>
<feature type="compositionally biased region" description="Low complexity" evidence="1">
    <location>
        <begin position="33"/>
        <end position="44"/>
    </location>
</feature>
<sequence length="166" mass="17963">MASASADTLARDSVVTSPTSDLLVLSRDDERISTTPTSEATTTASPCTVTLMSPSVFLASHEEMFPCDLVDLINMLNDSDSDVESGSAAAPSSSSSVARSHEYSSSIANNGKGKSSYWQNQALCSPARRAFWCGDSCRLPDAREISRRLDELNAQYVLRVRSMRTR</sequence>
<reference evidence="2 3" key="1">
    <citation type="journal article" date="2007" name="Proc. Natl. Acad. Sci. U.S.A.">
        <title>The tiny eukaryote Ostreococcus provides genomic insights into the paradox of plankton speciation.</title>
        <authorList>
            <person name="Palenik B."/>
            <person name="Grimwood J."/>
            <person name="Aerts A."/>
            <person name="Rouze P."/>
            <person name="Salamov A."/>
            <person name="Putnam N."/>
            <person name="Dupont C."/>
            <person name="Jorgensen R."/>
            <person name="Derelle E."/>
            <person name="Rombauts S."/>
            <person name="Zhou K."/>
            <person name="Otillar R."/>
            <person name="Merchant S.S."/>
            <person name="Podell S."/>
            <person name="Gaasterland T."/>
            <person name="Napoli C."/>
            <person name="Gendler K."/>
            <person name="Manuell A."/>
            <person name="Tai V."/>
            <person name="Vallon O."/>
            <person name="Piganeau G."/>
            <person name="Jancek S."/>
            <person name="Heijde M."/>
            <person name="Jabbari K."/>
            <person name="Bowler C."/>
            <person name="Lohr M."/>
            <person name="Robbens S."/>
            <person name="Werner G."/>
            <person name="Dubchak I."/>
            <person name="Pazour G.J."/>
            <person name="Ren Q."/>
            <person name="Paulsen I."/>
            <person name="Delwiche C."/>
            <person name="Schmutz J."/>
            <person name="Rokhsar D."/>
            <person name="Van de Peer Y."/>
            <person name="Moreau H."/>
            <person name="Grigoriev I.V."/>
        </authorList>
    </citation>
    <scope>NUCLEOTIDE SEQUENCE [LARGE SCALE GENOMIC DNA]</scope>
    <source>
        <strain evidence="2 3">CCE9901</strain>
    </source>
</reference>
<dbReference type="HOGENOM" id="CLU_1605450_0_0_1"/>
<organism evidence="2 3">
    <name type="scientific">Ostreococcus lucimarinus (strain CCE9901)</name>
    <dbReference type="NCBI Taxonomy" id="436017"/>
    <lineage>
        <taxon>Eukaryota</taxon>
        <taxon>Viridiplantae</taxon>
        <taxon>Chlorophyta</taxon>
        <taxon>Mamiellophyceae</taxon>
        <taxon>Mamiellales</taxon>
        <taxon>Bathycoccaceae</taxon>
        <taxon>Ostreococcus</taxon>
    </lineage>
</organism>
<keyword evidence="3" id="KW-1185">Reference proteome</keyword>
<feature type="region of interest" description="Disordered" evidence="1">
    <location>
        <begin position="81"/>
        <end position="101"/>
    </location>
</feature>
<evidence type="ECO:0000313" key="2">
    <source>
        <dbReference type="EMBL" id="ABO95177.1"/>
    </source>
</evidence>
<feature type="compositionally biased region" description="Low complexity" evidence="1">
    <location>
        <begin position="85"/>
        <end position="101"/>
    </location>
</feature>
<accession>A4RU22</accession>